<dbReference type="Pfam" id="PF00067">
    <property type="entry name" value="p450"/>
    <property type="match status" value="1"/>
</dbReference>
<evidence type="ECO:0000313" key="12">
    <source>
        <dbReference type="Proteomes" id="UP000054988"/>
    </source>
</evidence>
<comment type="caution">
    <text evidence="11">The sequence shown here is derived from an EMBL/GenBank/DDBJ whole genome shotgun (WGS) entry which is preliminary data.</text>
</comment>
<dbReference type="InterPro" id="IPR050364">
    <property type="entry name" value="Cytochrome_P450_fung"/>
</dbReference>
<dbReference type="GO" id="GO:0020037">
    <property type="term" value="F:heme binding"/>
    <property type="evidence" value="ECO:0007669"/>
    <property type="project" value="InterPro"/>
</dbReference>
<evidence type="ECO:0000256" key="9">
    <source>
        <dbReference type="RuleBase" id="RU000461"/>
    </source>
</evidence>
<dbReference type="SUPFAM" id="SSF48264">
    <property type="entry name" value="Cytochrome P450"/>
    <property type="match status" value="1"/>
</dbReference>
<evidence type="ECO:0000256" key="10">
    <source>
        <dbReference type="SAM" id="SignalP"/>
    </source>
</evidence>
<keyword evidence="7 9" id="KW-0503">Monooxygenase</keyword>
<dbReference type="InterPro" id="IPR002403">
    <property type="entry name" value="Cyt_P450_E_grp-IV"/>
</dbReference>
<comment type="cofactor">
    <cofactor evidence="1 8">
        <name>heme</name>
        <dbReference type="ChEBI" id="CHEBI:30413"/>
    </cofactor>
</comment>
<name>A0A0W0G1J4_MONRR</name>
<organism evidence="11 12">
    <name type="scientific">Moniliophthora roreri</name>
    <name type="common">Frosty pod rot fungus</name>
    <name type="synonym">Monilia roreri</name>
    <dbReference type="NCBI Taxonomy" id="221103"/>
    <lineage>
        <taxon>Eukaryota</taxon>
        <taxon>Fungi</taxon>
        <taxon>Dikarya</taxon>
        <taxon>Basidiomycota</taxon>
        <taxon>Agaricomycotina</taxon>
        <taxon>Agaricomycetes</taxon>
        <taxon>Agaricomycetidae</taxon>
        <taxon>Agaricales</taxon>
        <taxon>Marasmiineae</taxon>
        <taxon>Marasmiaceae</taxon>
        <taxon>Moniliophthora</taxon>
    </lineage>
</organism>
<dbReference type="Gene3D" id="1.10.630.10">
    <property type="entry name" value="Cytochrome P450"/>
    <property type="match status" value="1"/>
</dbReference>
<keyword evidence="10" id="KW-0732">Signal</keyword>
<dbReference type="PRINTS" id="PR00385">
    <property type="entry name" value="P450"/>
</dbReference>
<evidence type="ECO:0000256" key="7">
    <source>
        <dbReference type="ARBA" id="ARBA00023033"/>
    </source>
</evidence>
<keyword evidence="5 9" id="KW-0560">Oxidoreductase</keyword>
<dbReference type="Proteomes" id="UP000054988">
    <property type="component" value="Unassembled WGS sequence"/>
</dbReference>
<dbReference type="GO" id="GO:0005506">
    <property type="term" value="F:iron ion binding"/>
    <property type="evidence" value="ECO:0007669"/>
    <property type="project" value="InterPro"/>
</dbReference>
<evidence type="ECO:0008006" key="13">
    <source>
        <dbReference type="Google" id="ProtNLM"/>
    </source>
</evidence>
<dbReference type="InterPro" id="IPR036396">
    <property type="entry name" value="Cyt_P450_sf"/>
</dbReference>
<dbReference type="AlphaFoldDB" id="A0A0W0G1J4"/>
<keyword evidence="6 8" id="KW-0408">Iron</keyword>
<evidence type="ECO:0000256" key="2">
    <source>
        <dbReference type="ARBA" id="ARBA00010617"/>
    </source>
</evidence>
<dbReference type="PANTHER" id="PTHR46300">
    <property type="entry name" value="P450, PUTATIVE (EUROFUNG)-RELATED-RELATED"/>
    <property type="match status" value="1"/>
</dbReference>
<keyword evidence="3 8" id="KW-0349">Heme</keyword>
<dbReference type="InterPro" id="IPR001128">
    <property type="entry name" value="Cyt_P450"/>
</dbReference>
<evidence type="ECO:0000256" key="5">
    <source>
        <dbReference type="ARBA" id="ARBA00023002"/>
    </source>
</evidence>
<gene>
    <name evidence="11" type="ORF">WG66_4977</name>
</gene>
<feature type="signal peptide" evidence="10">
    <location>
        <begin position="1"/>
        <end position="24"/>
    </location>
</feature>
<dbReference type="InterPro" id="IPR017972">
    <property type="entry name" value="Cyt_P450_CS"/>
</dbReference>
<evidence type="ECO:0000256" key="3">
    <source>
        <dbReference type="ARBA" id="ARBA00022617"/>
    </source>
</evidence>
<accession>A0A0W0G1J4</accession>
<sequence length="503" mass="56916">MYNLSYLIPTLLALFFICYRRSTQQTSRYPSGPKPLPLIGNLLDLPSTKTWKVFSDWGSLYGQDLLHFEVFGQHTLVVNSRKLAHELFEKRSRIHSDRPYIAMIDLLGWRSVGFGVMPYGETWRRHRRLFQEGLRDSAIADYIPVQLEKTQEFLVNLLKDPDNFRVHIQTLAAAVIIGVMYGHDVTSTEDYYVQLAERAFGPLSTLGTPSAMLVNLFPVMRYLPAWFPGGGFQHLIRQSHGWINDMVEKPYSLVNSGIEKPSLLAKYLDRYRSSGTDDLAQEKAIKQVSAMAYGAGAETTVAQLLWFFLAMAMYPEIQKKAQEEIDNVVGKDRLPTHEDRANLPYIEALLRETMRWRPVTPLAFHAALEDDIIDGYFIPKGTALTGNIWAMSRDKAVYPDPEAFIPERFITEEGVCNDDDVNFIFGFGRRICPGRYLAIATVWRAMVSILSTFDITKAKDENGNGVGPEVEIIDGIVVNPGTFPCTITPRSDKARNLVTQLAC</sequence>
<dbReference type="EMBL" id="LATX01001335">
    <property type="protein sequence ID" value="KTB42402.1"/>
    <property type="molecule type" value="Genomic_DNA"/>
</dbReference>
<evidence type="ECO:0000256" key="1">
    <source>
        <dbReference type="ARBA" id="ARBA00001971"/>
    </source>
</evidence>
<dbReference type="GO" id="GO:0004497">
    <property type="term" value="F:monooxygenase activity"/>
    <property type="evidence" value="ECO:0007669"/>
    <property type="project" value="UniProtKB-KW"/>
</dbReference>
<dbReference type="PROSITE" id="PS00086">
    <property type="entry name" value="CYTOCHROME_P450"/>
    <property type="match status" value="1"/>
</dbReference>
<dbReference type="CDD" id="cd11065">
    <property type="entry name" value="CYP64-like"/>
    <property type="match status" value="1"/>
</dbReference>
<protein>
    <recommendedName>
        <fullName evidence="13">Cytochrome P450</fullName>
    </recommendedName>
</protein>
<feature type="chain" id="PRO_5006902284" description="Cytochrome P450" evidence="10">
    <location>
        <begin position="25"/>
        <end position="503"/>
    </location>
</feature>
<reference evidence="11 12" key="1">
    <citation type="submission" date="2015-12" db="EMBL/GenBank/DDBJ databases">
        <title>Draft genome sequence of Moniliophthora roreri, the causal agent of frosty pod rot of cacao.</title>
        <authorList>
            <person name="Aime M.C."/>
            <person name="Diaz-Valderrama J.R."/>
            <person name="Kijpornyongpan T."/>
            <person name="Phillips-Mora W."/>
        </authorList>
    </citation>
    <scope>NUCLEOTIDE SEQUENCE [LARGE SCALE GENOMIC DNA]</scope>
    <source>
        <strain evidence="11 12">MCA 2952</strain>
    </source>
</reference>
<evidence type="ECO:0000256" key="6">
    <source>
        <dbReference type="ARBA" id="ARBA00023004"/>
    </source>
</evidence>
<keyword evidence="4 8" id="KW-0479">Metal-binding</keyword>
<comment type="similarity">
    <text evidence="2 9">Belongs to the cytochrome P450 family.</text>
</comment>
<dbReference type="GO" id="GO:0016705">
    <property type="term" value="F:oxidoreductase activity, acting on paired donors, with incorporation or reduction of molecular oxygen"/>
    <property type="evidence" value="ECO:0007669"/>
    <property type="project" value="InterPro"/>
</dbReference>
<evidence type="ECO:0000256" key="4">
    <source>
        <dbReference type="ARBA" id="ARBA00022723"/>
    </source>
</evidence>
<evidence type="ECO:0000256" key="8">
    <source>
        <dbReference type="PIRSR" id="PIRSR602403-1"/>
    </source>
</evidence>
<dbReference type="eggNOG" id="KOG0156">
    <property type="taxonomic scope" value="Eukaryota"/>
</dbReference>
<feature type="binding site" description="axial binding residue" evidence="8">
    <location>
        <position position="432"/>
    </location>
    <ligand>
        <name>heme</name>
        <dbReference type="ChEBI" id="CHEBI:30413"/>
    </ligand>
    <ligandPart>
        <name>Fe</name>
        <dbReference type="ChEBI" id="CHEBI:18248"/>
    </ligandPart>
</feature>
<dbReference type="PANTHER" id="PTHR46300:SF7">
    <property type="entry name" value="P450, PUTATIVE (EUROFUNG)-RELATED"/>
    <property type="match status" value="1"/>
</dbReference>
<proteinExistence type="inferred from homology"/>
<dbReference type="PRINTS" id="PR00465">
    <property type="entry name" value="EP450IV"/>
</dbReference>
<evidence type="ECO:0000313" key="11">
    <source>
        <dbReference type="EMBL" id="KTB42402.1"/>
    </source>
</evidence>